<evidence type="ECO:0000313" key="4">
    <source>
        <dbReference type="Proteomes" id="UP001557470"/>
    </source>
</evidence>
<feature type="chain" id="PRO_5044808842" evidence="2">
    <location>
        <begin position="26"/>
        <end position="219"/>
    </location>
</feature>
<feature type="signal peptide" evidence="2">
    <location>
        <begin position="1"/>
        <end position="25"/>
    </location>
</feature>
<feature type="region of interest" description="Disordered" evidence="1">
    <location>
        <begin position="170"/>
        <end position="195"/>
    </location>
</feature>
<sequence length="219" mass="23617">MKNGSGILLVGAVMVLGTMWTDVDTAPTLLPGRGDMKPLDPAKGNSVVQDRTQASTTSTSNILSTVLMATKPARVKKSSTTTSSRSRLIQQDEVTSSPGRRAQILKMLSALEDLSRIMNSSISNRMTIMTRGSTNGRNSAKKNKAVAFEDTGKTTRAPPVEVRGNVTASRVNTDNVDPNTLSGRNIKKSIQPQSKKTGNKSVFLEVLLPKLILHCMKYT</sequence>
<feature type="region of interest" description="Disordered" evidence="1">
    <location>
        <begin position="31"/>
        <end position="58"/>
    </location>
</feature>
<dbReference type="EMBL" id="JAGEUA010000001">
    <property type="protein sequence ID" value="KAL1022152.1"/>
    <property type="molecule type" value="Genomic_DNA"/>
</dbReference>
<gene>
    <name evidence="3" type="ORF">UPYG_G00022820</name>
</gene>
<reference evidence="3 4" key="1">
    <citation type="submission" date="2024-06" db="EMBL/GenBank/DDBJ databases">
        <authorList>
            <person name="Pan Q."/>
            <person name="Wen M."/>
            <person name="Jouanno E."/>
            <person name="Zahm M."/>
            <person name="Klopp C."/>
            <person name="Cabau C."/>
            <person name="Louis A."/>
            <person name="Berthelot C."/>
            <person name="Parey E."/>
            <person name="Roest Crollius H."/>
            <person name="Montfort J."/>
            <person name="Robinson-Rechavi M."/>
            <person name="Bouchez O."/>
            <person name="Lampietro C."/>
            <person name="Lopez Roques C."/>
            <person name="Donnadieu C."/>
            <person name="Postlethwait J."/>
            <person name="Bobe J."/>
            <person name="Verreycken H."/>
            <person name="Guiguen Y."/>
        </authorList>
    </citation>
    <scope>NUCLEOTIDE SEQUENCE [LARGE SCALE GENOMIC DNA]</scope>
    <source>
        <strain evidence="3">Up_M1</strain>
        <tissue evidence="3">Testis</tissue>
    </source>
</reference>
<proteinExistence type="predicted"/>
<evidence type="ECO:0000256" key="2">
    <source>
        <dbReference type="SAM" id="SignalP"/>
    </source>
</evidence>
<dbReference type="Proteomes" id="UP001557470">
    <property type="component" value="Unassembled WGS sequence"/>
</dbReference>
<name>A0ABD0XP88_UMBPY</name>
<feature type="region of interest" description="Disordered" evidence="1">
    <location>
        <begin position="73"/>
        <end position="96"/>
    </location>
</feature>
<comment type="caution">
    <text evidence="3">The sequence shown here is derived from an EMBL/GenBank/DDBJ whole genome shotgun (WGS) entry which is preliminary data.</text>
</comment>
<feature type="compositionally biased region" description="Polar residues" evidence="1">
    <location>
        <begin position="46"/>
        <end position="58"/>
    </location>
</feature>
<evidence type="ECO:0000256" key="1">
    <source>
        <dbReference type="SAM" id="MobiDB-lite"/>
    </source>
</evidence>
<feature type="compositionally biased region" description="Low complexity" evidence="1">
    <location>
        <begin position="78"/>
        <end position="87"/>
    </location>
</feature>
<organism evidence="3 4">
    <name type="scientific">Umbra pygmaea</name>
    <name type="common">Eastern mudminnow</name>
    <dbReference type="NCBI Taxonomy" id="75934"/>
    <lineage>
        <taxon>Eukaryota</taxon>
        <taxon>Metazoa</taxon>
        <taxon>Chordata</taxon>
        <taxon>Craniata</taxon>
        <taxon>Vertebrata</taxon>
        <taxon>Euteleostomi</taxon>
        <taxon>Actinopterygii</taxon>
        <taxon>Neopterygii</taxon>
        <taxon>Teleostei</taxon>
        <taxon>Protacanthopterygii</taxon>
        <taxon>Esociformes</taxon>
        <taxon>Umbridae</taxon>
        <taxon>Umbra</taxon>
    </lineage>
</organism>
<dbReference type="AlphaFoldDB" id="A0ABD0XP88"/>
<evidence type="ECO:0000313" key="3">
    <source>
        <dbReference type="EMBL" id="KAL1022152.1"/>
    </source>
</evidence>
<keyword evidence="2" id="KW-0732">Signal</keyword>
<protein>
    <submittedName>
        <fullName evidence="3">Uncharacterized protein</fullName>
    </submittedName>
</protein>
<keyword evidence="4" id="KW-1185">Reference proteome</keyword>
<accession>A0ABD0XP88</accession>